<evidence type="ECO:0000259" key="5">
    <source>
        <dbReference type="PROSITE" id="PS51078"/>
    </source>
</evidence>
<feature type="domain" description="IclR-ED" evidence="5">
    <location>
        <begin position="79"/>
        <end position="262"/>
    </location>
</feature>
<gene>
    <name evidence="6" type="ORF">J3R75_001621</name>
</gene>
<dbReference type="PROSITE" id="PS51077">
    <property type="entry name" value="HTH_ICLR"/>
    <property type="match status" value="1"/>
</dbReference>
<evidence type="ECO:0000313" key="7">
    <source>
        <dbReference type="Proteomes" id="UP001238163"/>
    </source>
</evidence>
<keyword evidence="2 6" id="KW-0238">DNA-binding</keyword>
<accession>A0AAE3VFE0</accession>
<evidence type="ECO:0000256" key="2">
    <source>
        <dbReference type="ARBA" id="ARBA00023125"/>
    </source>
</evidence>
<dbReference type="Gene3D" id="1.10.10.10">
    <property type="entry name" value="Winged helix-like DNA-binding domain superfamily/Winged helix DNA-binding domain"/>
    <property type="match status" value="1"/>
</dbReference>
<dbReference type="Pfam" id="PF09339">
    <property type="entry name" value="HTH_IclR"/>
    <property type="match status" value="1"/>
</dbReference>
<dbReference type="InterPro" id="IPR014757">
    <property type="entry name" value="Tscrpt_reg_IclR_C"/>
</dbReference>
<evidence type="ECO:0000313" key="6">
    <source>
        <dbReference type="EMBL" id="MDQ0289514.1"/>
    </source>
</evidence>
<dbReference type="Pfam" id="PF01614">
    <property type="entry name" value="IclR_C"/>
    <property type="match status" value="1"/>
</dbReference>
<dbReference type="PANTHER" id="PTHR30136:SF24">
    <property type="entry name" value="HTH-TYPE TRANSCRIPTIONAL REPRESSOR ALLR"/>
    <property type="match status" value="1"/>
</dbReference>
<evidence type="ECO:0000259" key="4">
    <source>
        <dbReference type="PROSITE" id="PS51077"/>
    </source>
</evidence>
<dbReference type="PANTHER" id="PTHR30136">
    <property type="entry name" value="HELIX-TURN-HELIX TRANSCRIPTIONAL REGULATOR, ICLR FAMILY"/>
    <property type="match status" value="1"/>
</dbReference>
<dbReference type="SUPFAM" id="SSF55781">
    <property type="entry name" value="GAF domain-like"/>
    <property type="match status" value="1"/>
</dbReference>
<keyword evidence="1" id="KW-0805">Transcription regulation</keyword>
<dbReference type="AlphaFoldDB" id="A0AAE3VFE0"/>
<dbReference type="SUPFAM" id="SSF46785">
    <property type="entry name" value="Winged helix' DNA-binding domain"/>
    <property type="match status" value="1"/>
</dbReference>
<name>A0AAE3VFE0_9BACT</name>
<dbReference type="GO" id="GO:0003677">
    <property type="term" value="F:DNA binding"/>
    <property type="evidence" value="ECO:0007669"/>
    <property type="project" value="UniProtKB-KW"/>
</dbReference>
<dbReference type="Gene3D" id="3.30.450.40">
    <property type="match status" value="1"/>
</dbReference>
<dbReference type="InterPro" id="IPR005471">
    <property type="entry name" value="Tscrpt_reg_IclR_N"/>
</dbReference>
<dbReference type="InterPro" id="IPR050707">
    <property type="entry name" value="HTH_MetabolicPath_Reg"/>
</dbReference>
<dbReference type="GO" id="GO:0003700">
    <property type="term" value="F:DNA-binding transcription factor activity"/>
    <property type="evidence" value="ECO:0007669"/>
    <property type="project" value="TreeGrafter"/>
</dbReference>
<keyword evidence="3" id="KW-0804">Transcription</keyword>
<reference evidence="6" key="1">
    <citation type="submission" date="2023-07" db="EMBL/GenBank/DDBJ databases">
        <title>Genomic Encyclopedia of Type Strains, Phase IV (KMG-IV): sequencing the most valuable type-strain genomes for metagenomic binning, comparative biology and taxonomic classification.</title>
        <authorList>
            <person name="Goeker M."/>
        </authorList>
    </citation>
    <scope>NUCLEOTIDE SEQUENCE</scope>
    <source>
        <strain evidence="6">DSM 24202</strain>
    </source>
</reference>
<evidence type="ECO:0000256" key="1">
    <source>
        <dbReference type="ARBA" id="ARBA00023015"/>
    </source>
</evidence>
<dbReference type="GO" id="GO:0045892">
    <property type="term" value="P:negative regulation of DNA-templated transcription"/>
    <property type="evidence" value="ECO:0007669"/>
    <property type="project" value="TreeGrafter"/>
</dbReference>
<evidence type="ECO:0000256" key="3">
    <source>
        <dbReference type="ARBA" id="ARBA00023163"/>
    </source>
</evidence>
<comment type="caution">
    <text evidence="6">The sequence shown here is derived from an EMBL/GenBank/DDBJ whole genome shotgun (WGS) entry which is preliminary data.</text>
</comment>
<protein>
    <submittedName>
        <fullName evidence="6">DNA-binding IclR family transcriptional regulator</fullName>
    </submittedName>
</protein>
<organism evidence="6 7">
    <name type="scientific">Oligosphaera ethanolica</name>
    <dbReference type="NCBI Taxonomy" id="760260"/>
    <lineage>
        <taxon>Bacteria</taxon>
        <taxon>Pseudomonadati</taxon>
        <taxon>Lentisphaerota</taxon>
        <taxon>Oligosphaeria</taxon>
        <taxon>Oligosphaerales</taxon>
        <taxon>Oligosphaeraceae</taxon>
        <taxon>Oligosphaera</taxon>
    </lineage>
</organism>
<dbReference type="RefSeq" id="WP_307260946.1">
    <property type="nucleotide sequence ID" value="NZ_JAUSVL010000001.1"/>
</dbReference>
<keyword evidence="7" id="KW-1185">Reference proteome</keyword>
<dbReference type="EMBL" id="JAUSVL010000001">
    <property type="protein sequence ID" value="MDQ0289514.1"/>
    <property type="molecule type" value="Genomic_DNA"/>
</dbReference>
<dbReference type="PROSITE" id="PS51078">
    <property type="entry name" value="ICLR_ED"/>
    <property type="match status" value="1"/>
</dbReference>
<dbReference type="InterPro" id="IPR036388">
    <property type="entry name" value="WH-like_DNA-bd_sf"/>
</dbReference>
<dbReference type="Proteomes" id="UP001238163">
    <property type="component" value="Unassembled WGS sequence"/>
</dbReference>
<dbReference type="InterPro" id="IPR036390">
    <property type="entry name" value="WH_DNA-bd_sf"/>
</dbReference>
<dbReference type="InterPro" id="IPR029016">
    <property type="entry name" value="GAF-like_dom_sf"/>
</dbReference>
<proteinExistence type="predicted"/>
<sequence>MSAGKPNEATAGKRYAAPAVDAMLDILEYLSQANRPCGVTELSRELGITNNLAFRVMKRLVERGYAETGSTASYKLGTRFFTLGMKLYSDFELRKRARPHLEWLSGELGETAQVHAPDGDRMLVVDTVTPHASYFLQVVPGSRVYYHNNAFGKAVMAFMDEKDVRRLLPKERLPSLTHNTITSADALISQLAQVRKTGVAFDNEEYMYGIFCIGSPVFNHEGKAVAGLGCTGLTSRYQTGGGGGAIKAVLAAAENVSRDLGYDGEFFAETKNRNDPERS</sequence>
<dbReference type="SMART" id="SM00346">
    <property type="entry name" value="HTH_ICLR"/>
    <property type="match status" value="1"/>
</dbReference>
<feature type="domain" description="HTH iclR-type" evidence="4">
    <location>
        <begin position="17"/>
        <end position="78"/>
    </location>
</feature>